<name>A0ABS5BQ55_9BACT</name>
<keyword evidence="4" id="KW-0732">Signal</keyword>
<protein>
    <recommendedName>
        <fullName evidence="5">Cytochrome c domain-containing protein</fullName>
    </recommendedName>
</protein>
<dbReference type="PROSITE" id="PS51007">
    <property type="entry name" value="CYTC"/>
    <property type="match status" value="1"/>
</dbReference>
<keyword evidence="7" id="KW-1185">Reference proteome</keyword>
<dbReference type="EMBL" id="JAGKQQ010000001">
    <property type="protein sequence ID" value="MBP3955831.1"/>
    <property type="molecule type" value="Genomic_DNA"/>
</dbReference>
<keyword evidence="1 3" id="KW-0479">Metal-binding</keyword>
<comment type="caution">
    <text evidence="6">The sequence shown here is derived from an EMBL/GenBank/DDBJ whole genome shotgun (WGS) entry which is preliminary data.</text>
</comment>
<feature type="signal peptide" evidence="4">
    <location>
        <begin position="1"/>
        <end position="22"/>
    </location>
</feature>
<keyword evidence="3" id="KW-0349">Heme</keyword>
<evidence type="ECO:0000256" key="4">
    <source>
        <dbReference type="SAM" id="SignalP"/>
    </source>
</evidence>
<organism evidence="6 7">
    <name type="scientific">Gemmata palustris</name>
    <dbReference type="NCBI Taxonomy" id="2822762"/>
    <lineage>
        <taxon>Bacteria</taxon>
        <taxon>Pseudomonadati</taxon>
        <taxon>Planctomycetota</taxon>
        <taxon>Planctomycetia</taxon>
        <taxon>Gemmatales</taxon>
        <taxon>Gemmataceae</taxon>
        <taxon>Gemmata</taxon>
    </lineage>
</organism>
<evidence type="ECO:0000313" key="6">
    <source>
        <dbReference type="EMBL" id="MBP3955831.1"/>
    </source>
</evidence>
<keyword evidence="2 3" id="KW-0408">Iron</keyword>
<feature type="domain" description="Cytochrome c" evidence="5">
    <location>
        <begin position="33"/>
        <end position="119"/>
    </location>
</feature>
<evidence type="ECO:0000256" key="2">
    <source>
        <dbReference type="ARBA" id="ARBA00023004"/>
    </source>
</evidence>
<evidence type="ECO:0000259" key="5">
    <source>
        <dbReference type="PROSITE" id="PS51007"/>
    </source>
</evidence>
<feature type="chain" id="PRO_5046660286" description="Cytochrome c domain-containing protein" evidence="4">
    <location>
        <begin position="23"/>
        <end position="509"/>
    </location>
</feature>
<proteinExistence type="predicted"/>
<gene>
    <name evidence="6" type="ORF">J8F10_11100</name>
</gene>
<reference evidence="6 7" key="1">
    <citation type="submission" date="2021-04" db="EMBL/GenBank/DDBJ databases">
        <authorList>
            <person name="Ivanova A."/>
        </authorList>
    </citation>
    <scope>NUCLEOTIDE SEQUENCE [LARGE SCALE GENOMIC DNA]</scope>
    <source>
        <strain evidence="6 7">G18</strain>
    </source>
</reference>
<sequence length="509" mass="55246">MPRVVAGFVLTLVLLCPALARGAETPDYRVAGDLAIRARDILKRHCAECHTGSLEPGASKLKLTDHKQVTKKSPIPFASPNGRSLILELVKDGSMPPANRPGPDADEIAVLEKWVNAKAPAYPIDFDERTTLAAIADDFERASANAKAGEPGEYLRYVSFAHRIVDGKPLPDLVGADQRLREALNVVSGLSVGPEPIDSTATVFRIDTRKLGWHTRELFNKMEGFTVGTAVRFRPFDLILLEYPHARALAANDLLAPRLEKLLARESQVRPIPFVRDDWLTDALVGRNFLSRAVGRGPDPTPLAEDIRALAALEKAIAGKADEPDGPIARPFAGARAVRVSASVEGRAPIPPLSAWFAGDVAPVKAPFVLKAELVIDGKPVKQVKASEPFQLRVSCDRTVFFTLLLIQADGDVRVQTVQGGTVLKADTERLLTPNGKGFSISSILTGGDTGMEHFVLLASETELPLPTVLQSKHLEKPIRRFLFNPTAKEAFDPNAVVRKLIPIEVTSK</sequence>
<evidence type="ECO:0000256" key="3">
    <source>
        <dbReference type="PROSITE-ProRule" id="PRU00433"/>
    </source>
</evidence>
<accession>A0ABS5BQ55</accession>
<dbReference type="InterPro" id="IPR009056">
    <property type="entry name" value="Cyt_c-like_dom"/>
</dbReference>
<dbReference type="Proteomes" id="UP000676565">
    <property type="component" value="Unassembled WGS sequence"/>
</dbReference>
<evidence type="ECO:0000313" key="7">
    <source>
        <dbReference type="Proteomes" id="UP000676565"/>
    </source>
</evidence>
<dbReference type="RefSeq" id="WP_210653890.1">
    <property type="nucleotide sequence ID" value="NZ_JAGKQQ010000001.1"/>
</dbReference>
<evidence type="ECO:0000256" key="1">
    <source>
        <dbReference type="ARBA" id="ARBA00022723"/>
    </source>
</evidence>